<proteinExistence type="predicted"/>
<evidence type="ECO:0000313" key="2">
    <source>
        <dbReference type="Proteomes" id="UP000773469"/>
    </source>
</evidence>
<dbReference type="EMBL" id="BPEU01000013">
    <property type="protein sequence ID" value="GIU41032.1"/>
    <property type="molecule type" value="Genomic_DNA"/>
</dbReference>
<name>A0ABQ4P0P0_SHECO</name>
<comment type="caution">
    <text evidence="1">The sequence shown here is derived from an EMBL/GenBank/DDBJ whole genome shotgun (WGS) entry which is preliminary data.</text>
</comment>
<keyword evidence="2" id="KW-1185">Reference proteome</keyword>
<evidence type="ECO:0000313" key="1">
    <source>
        <dbReference type="EMBL" id="GIU41032.1"/>
    </source>
</evidence>
<dbReference type="Proteomes" id="UP000773469">
    <property type="component" value="Unassembled WGS sequence"/>
</dbReference>
<accession>A0ABQ4P0P0</accession>
<protein>
    <submittedName>
        <fullName evidence="1">Uncharacterized protein</fullName>
    </submittedName>
</protein>
<reference evidence="1 2" key="1">
    <citation type="submission" date="2021-05" db="EMBL/GenBank/DDBJ databases">
        <title>Molecular characterization for Shewanella algae harboring chromosomal blaOXA-55-like strains isolated from clinical and environment sample.</title>
        <authorList>
            <person name="Ohama Y."/>
            <person name="Aoki K."/>
            <person name="Harada S."/>
            <person name="Moriya K."/>
            <person name="Ishii Y."/>
            <person name="Tateda K."/>
        </authorList>
    </citation>
    <scope>NUCLEOTIDE SEQUENCE [LARGE SCALE GENOMIC DNA]</scope>
    <source>
        <strain evidence="1 2">MBTL60-118</strain>
    </source>
</reference>
<dbReference type="RefSeq" id="WP_220756927.1">
    <property type="nucleotide sequence ID" value="NZ_BPEU01000013.1"/>
</dbReference>
<gene>
    <name evidence="1" type="ORF">TUM3794_20480</name>
</gene>
<organism evidence="1 2">
    <name type="scientific">Shewanella colwelliana</name>
    <name type="common">Alteromonas colwelliana</name>
    <dbReference type="NCBI Taxonomy" id="23"/>
    <lineage>
        <taxon>Bacteria</taxon>
        <taxon>Pseudomonadati</taxon>
        <taxon>Pseudomonadota</taxon>
        <taxon>Gammaproteobacteria</taxon>
        <taxon>Alteromonadales</taxon>
        <taxon>Shewanellaceae</taxon>
        <taxon>Shewanella</taxon>
    </lineage>
</organism>
<sequence>MNNEPPVVLVRTWLTLARQSHDVEARDRALEMLKEKIGSPAEIELYMKKHGLN</sequence>